<accession>A0A2T0ALH6</accession>
<dbReference type="Gene3D" id="3.40.710.10">
    <property type="entry name" value="DD-peptidase/beta-lactamase superfamily"/>
    <property type="match status" value="1"/>
</dbReference>
<evidence type="ECO:0000259" key="1">
    <source>
        <dbReference type="Pfam" id="PF13354"/>
    </source>
</evidence>
<name>A0A2T0ALH6_9CLOT</name>
<dbReference type="EMBL" id="PVXN01000065">
    <property type="protein sequence ID" value="PRR69455.1"/>
    <property type="molecule type" value="Genomic_DNA"/>
</dbReference>
<comment type="caution">
    <text evidence="2">The sequence shown here is derived from an EMBL/GenBank/DDBJ whole genome shotgun (WGS) entry which is preliminary data.</text>
</comment>
<protein>
    <recommendedName>
        <fullName evidence="1">Beta-lactamase class A catalytic domain-containing protein</fullName>
    </recommendedName>
</protein>
<proteinExistence type="predicted"/>
<gene>
    <name evidence="2" type="ORF">CPAL_25410</name>
</gene>
<evidence type="ECO:0000313" key="3">
    <source>
        <dbReference type="Proteomes" id="UP000239614"/>
    </source>
</evidence>
<reference evidence="2 3" key="1">
    <citation type="submission" date="2018-03" db="EMBL/GenBank/DDBJ databases">
        <title>Genome sequence of Clostridium thermopalmarium DSM 5974.</title>
        <authorList>
            <person name="Poehlein A."/>
            <person name="Daniel R."/>
        </authorList>
    </citation>
    <scope>NUCLEOTIDE SEQUENCE [LARGE SCALE GENOMIC DNA]</scope>
    <source>
        <strain evidence="2 3">DSM 5974</strain>
    </source>
</reference>
<dbReference type="Pfam" id="PF13354">
    <property type="entry name" value="Beta-lactamase2"/>
    <property type="match status" value="1"/>
</dbReference>
<dbReference type="SUPFAM" id="SSF56601">
    <property type="entry name" value="beta-lactamase/transpeptidase-like"/>
    <property type="match status" value="1"/>
</dbReference>
<dbReference type="OrthoDB" id="1884322at2"/>
<sequence>MREGFIKRISILLLLCIIFECLSLSVFNEKAEAVSNPFSSDNNLIENLLKSREDLFGTVLKNPEKYEVQILYTQINRDENNVPSFKSFKYRVDNSKYFYPASSVKLSACVLALEKLNNLGIHRDTPMKIGKGRASQKAVIYDYSAKDKKPTIANYIKKILVVSDNDGFDRLYEFLGQEYYNETLWKKGYKDTRILHRLGNNMSYEENKYTNPITFYNGEKIIYEQPMAYNNKDYSNHMDGVIKGKAYVSGKTLIHSPKDFSRNNFFSIENLQGILKAIMFPEQIPYEQRFNLKQDDYEFLRKYMSMLPKECDSPKYNLKDSNFKYFIFGDKSSPIPKNIKIYNKIGCAYGYLIDNAYITDIDKGIEFMLTAVIYTNENEIFNDSKYEYYKIGMPFLSNLGRVIYDYEVKGRRM</sequence>
<dbReference type="InterPro" id="IPR045155">
    <property type="entry name" value="Beta-lactam_cat"/>
</dbReference>
<dbReference type="GO" id="GO:0008800">
    <property type="term" value="F:beta-lactamase activity"/>
    <property type="evidence" value="ECO:0007669"/>
    <property type="project" value="InterPro"/>
</dbReference>
<dbReference type="Proteomes" id="UP000239614">
    <property type="component" value="Unassembled WGS sequence"/>
</dbReference>
<keyword evidence="3" id="KW-1185">Reference proteome</keyword>
<dbReference type="RefSeq" id="WP_106024767.1">
    <property type="nucleotide sequence ID" value="NZ_PVXN01000065.1"/>
</dbReference>
<dbReference type="AlphaFoldDB" id="A0A2T0ALH6"/>
<organism evidence="2 3">
    <name type="scientific">Clostridium thermopalmarium DSM 5974</name>
    <dbReference type="NCBI Taxonomy" id="1121340"/>
    <lineage>
        <taxon>Bacteria</taxon>
        <taxon>Bacillati</taxon>
        <taxon>Bacillota</taxon>
        <taxon>Clostridia</taxon>
        <taxon>Eubacteriales</taxon>
        <taxon>Clostridiaceae</taxon>
        <taxon>Clostridium</taxon>
    </lineage>
</organism>
<dbReference type="InterPro" id="IPR012338">
    <property type="entry name" value="Beta-lactam/transpept-like"/>
</dbReference>
<evidence type="ECO:0000313" key="2">
    <source>
        <dbReference type="EMBL" id="PRR69455.1"/>
    </source>
</evidence>
<feature type="domain" description="Beta-lactamase class A catalytic" evidence="1">
    <location>
        <begin position="90"/>
        <end position="245"/>
    </location>
</feature>
<dbReference type="GO" id="GO:0030655">
    <property type="term" value="P:beta-lactam antibiotic catabolic process"/>
    <property type="evidence" value="ECO:0007669"/>
    <property type="project" value="InterPro"/>
</dbReference>